<dbReference type="Pfam" id="PF07831">
    <property type="entry name" value="PYNP_C"/>
    <property type="match status" value="1"/>
</dbReference>
<evidence type="ECO:0000256" key="3">
    <source>
        <dbReference type="ARBA" id="ARBA00011892"/>
    </source>
</evidence>
<comment type="function">
    <text evidence="7">The enzymes which catalyze the reversible phosphorolysis of pyrimidine nucleosides are involved in the degradation of these compounds and in their utilization as carbon and energy sources, or in the rescue of pyrimidine bases for nucleotide synthesis.</text>
</comment>
<dbReference type="InterPro" id="IPR017459">
    <property type="entry name" value="Glycosyl_Trfase_fam3_N_dom"/>
</dbReference>
<dbReference type="PANTHER" id="PTHR10515">
    <property type="entry name" value="THYMIDINE PHOSPHORYLASE"/>
    <property type="match status" value="1"/>
</dbReference>
<dbReference type="PROSITE" id="PS00647">
    <property type="entry name" value="THYMID_PHOSPHORYLASE"/>
    <property type="match status" value="1"/>
</dbReference>
<dbReference type="InterPro" id="IPR036566">
    <property type="entry name" value="PYNP-like_C_sf"/>
</dbReference>
<evidence type="ECO:0000256" key="7">
    <source>
        <dbReference type="HAMAP-Rule" id="MF_01628"/>
    </source>
</evidence>
<dbReference type="Gene3D" id="1.20.970.10">
    <property type="entry name" value="Transferase, Pyrimidine Nucleoside Phosphorylase, Chain C"/>
    <property type="match status" value="1"/>
</dbReference>
<dbReference type="FunFam" id="3.90.1170.30:FF:000001">
    <property type="entry name" value="Thymidine phosphorylase"/>
    <property type="match status" value="1"/>
</dbReference>
<dbReference type="UniPathway" id="UPA00578">
    <property type="reaction ID" value="UER00638"/>
</dbReference>
<dbReference type="InterPro" id="IPR017872">
    <property type="entry name" value="Pyrmidine_PPase_CS"/>
</dbReference>
<dbReference type="NCBIfam" id="TIGR02644">
    <property type="entry name" value="Y_phosphoryl"/>
    <property type="match status" value="1"/>
</dbReference>
<comment type="subunit">
    <text evidence="2 7">Homodimer.</text>
</comment>
<dbReference type="SMART" id="SM00941">
    <property type="entry name" value="PYNP_C"/>
    <property type="match status" value="1"/>
</dbReference>
<comment type="catalytic activity">
    <reaction evidence="6 7">
        <text>thymidine + phosphate = 2-deoxy-alpha-D-ribose 1-phosphate + thymine</text>
        <dbReference type="Rhea" id="RHEA:16037"/>
        <dbReference type="ChEBI" id="CHEBI:17748"/>
        <dbReference type="ChEBI" id="CHEBI:17821"/>
        <dbReference type="ChEBI" id="CHEBI:43474"/>
        <dbReference type="ChEBI" id="CHEBI:57259"/>
        <dbReference type="EC" id="2.4.2.4"/>
    </reaction>
</comment>
<dbReference type="GO" id="GO:0006206">
    <property type="term" value="P:pyrimidine nucleobase metabolic process"/>
    <property type="evidence" value="ECO:0007669"/>
    <property type="project" value="InterPro"/>
</dbReference>
<evidence type="ECO:0000256" key="6">
    <source>
        <dbReference type="ARBA" id="ARBA00048550"/>
    </source>
</evidence>
<dbReference type="AlphaFoldDB" id="A0A5Y3MWL5"/>
<comment type="caution">
    <text evidence="9">The sequence shown here is derived from an EMBL/GenBank/DDBJ whole genome shotgun (WGS) entry which is preliminary data.</text>
</comment>
<dbReference type="HAMAP" id="MF_01628">
    <property type="entry name" value="Thymid_phosp"/>
    <property type="match status" value="1"/>
</dbReference>
<dbReference type="SUPFAM" id="SSF52418">
    <property type="entry name" value="Nucleoside phosphorylase/phosphoribosyltransferase catalytic domain"/>
    <property type="match status" value="1"/>
</dbReference>
<dbReference type="GO" id="GO:0046104">
    <property type="term" value="P:thymidine metabolic process"/>
    <property type="evidence" value="ECO:0007669"/>
    <property type="project" value="UniProtKB-UniRule"/>
</dbReference>
<dbReference type="Proteomes" id="UP000839598">
    <property type="component" value="Unassembled WGS sequence"/>
</dbReference>
<evidence type="ECO:0000256" key="2">
    <source>
        <dbReference type="ARBA" id="ARBA00011738"/>
    </source>
</evidence>
<comment type="pathway">
    <text evidence="7">Pyrimidine metabolism; dTMP biosynthesis via salvage pathway; dTMP from thymine: step 1/2.</text>
</comment>
<dbReference type="GO" id="GO:0009032">
    <property type="term" value="F:thymidine phosphorylase activity"/>
    <property type="evidence" value="ECO:0007669"/>
    <property type="project" value="UniProtKB-UniRule"/>
</dbReference>
<feature type="domain" description="Pyrimidine nucleoside phosphorylase C-terminal" evidence="8">
    <location>
        <begin position="347"/>
        <end position="421"/>
    </location>
</feature>
<evidence type="ECO:0000313" key="9">
    <source>
        <dbReference type="EMBL" id="ECI4011673.1"/>
    </source>
</evidence>
<comment type="similarity">
    <text evidence="1 7">Belongs to the thymidine/pyrimidine-nucleoside phosphorylase family.</text>
</comment>
<evidence type="ECO:0000259" key="8">
    <source>
        <dbReference type="SMART" id="SM00941"/>
    </source>
</evidence>
<dbReference type="GO" id="GO:0004645">
    <property type="term" value="F:1,4-alpha-oligoglucan phosphorylase activity"/>
    <property type="evidence" value="ECO:0007669"/>
    <property type="project" value="InterPro"/>
</dbReference>
<dbReference type="Gene3D" id="3.90.1170.30">
    <property type="entry name" value="Pyrimidine nucleoside phosphorylase-like, C-terminal domain"/>
    <property type="match status" value="1"/>
</dbReference>
<keyword evidence="4 7" id="KW-0328">Glycosyltransferase</keyword>
<dbReference type="InterPro" id="IPR036320">
    <property type="entry name" value="Glycosyl_Trfase_fam3_N_dom_sf"/>
</dbReference>
<gene>
    <name evidence="7 9" type="primary">deoA</name>
    <name evidence="9" type="ORF">DN310_20695</name>
</gene>
<dbReference type="Pfam" id="PF02885">
    <property type="entry name" value="Glycos_trans_3N"/>
    <property type="match status" value="1"/>
</dbReference>
<dbReference type="InterPro" id="IPR000053">
    <property type="entry name" value="Thymidine/pyrmidine_PPase"/>
</dbReference>
<accession>A0A5Y3MWL5</accession>
<dbReference type="InterPro" id="IPR018090">
    <property type="entry name" value="Pyrmidine_PPas_bac/euk"/>
</dbReference>
<dbReference type="Gene3D" id="3.40.1030.10">
    <property type="entry name" value="Nucleoside phosphorylase/phosphoribosyltransferase catalytic domain"/>
    <property type="match status" value="1"/>
</dbReference>
<name>A0A5Y3MWL5_SALER</name>
<dbReference type="NCBIfam" id="NF004490">
    <property type="entry name" value="PRK05820.1"/>
    <property type="match status" value="1"/>
</dbReference>
<dbReference type="FunFam" id="3.40.1030.10:FF:000003">
    <property type="entry name" value="Pyrimidine-nucleoside phosphorylase"/>
    <property type="match status" value="1"/>
</dbReference>
<dbReference type="InterPro" id="IPR035902">
    <property type="entry name" value="Nuc_phospho_transferase"/>
</dbReference>
<dbReference type="EMBL" id="AAIVAV010000030">
    <property type="protein sequence ID" value="ECI4011673.1"/>
    <property type="molecule type" value="Genomic_DNA"/>
</dbReference>
<dbReference type="NCBIfam" id="TIGR02643">
    <property type="entry name" value="T_phosphoryl"/>
    <property type="match status" value="1"/>
</dbReference>
<dbReference type="SUPFAM" id="SSF47648">
    <property type="entry name" value="Nucleoside phosphorylase/phosphoribosyltransferase N-terminal domain"/>
    <property type="match status" value="1"/>
</dbReference>
<dbReference type="SUPFAM" id="SSF54680">
    <property type="entry name" value="Pyrimidine nucleoside phosphorylase C-terminal domain"/>
    <property type="match status" value="1"/>
</dbReference>
<proteinExistence type="inferred from homology"/>
<reference evidence="9" key="1">
    <citation type="submission" date="2018-06" db="EMBL/GenBank/DDBJ databases">
        <authorList>
            <person name="Ashton P.M."/>
            <person name="Dallman T."/>
            <person name="Nair S."/>
            <person name="De Pinna E."/>
            <person name="Peters T."/>
            <person name="Grant K."/>
        </authorList>
    </citation>
    <scope>NUCLEOTIDE SEQUENCE [LARGE SCALE GENOMIC DNA]</scope>
    <source>
        <strain evidence="9">275803</strain>
    </source>
</reference>
<keyword evidence="5 7" id="KW-0808">Transferase</keyword>
<dbReference type="InterPro" id="IPR013465">
    <property type="entry name" value="Thymidine_Pase"/>
</dbReference>
<evidence type="ECO:0000256" key="5">
    <source>
        <dbReference type="ARBA" id="ARBA00022679"/>
    </source>
</evidence>
<dbReference type="Pfam" id="PF00591">
    <property type="entry name" value="Glycos_transf_3"/>
    <property type="match status" value="1"/>
</dbReference>
<protein>
    <recommendedName>
        <fullName evidence="3 7">Thymidine phosphorylase</fullName>
        <ecNumber evidence="3 7">2.4.2.4</ecNumber>
    </recommendedName>
    <alternativeName>
        <fullName evidence="7">TdRPase</fullName>
    </alternativeName>
</protein>
<dbReference type="EC" id="2.4.2.4" evidence="3 7"/>
<dbReference type="GO" id="GO:0005829">
    <property type="term" value="C:cytosol"/>
    <property type="evidence" value="ECO:0007669"/>
    <property type="project" value="TreeGrafter"/>
</dbReference>
<dbReference type="PANTHER" id="PTHR10515:SF0">
    <property type="entry name" value="THYMIDINE PHOSPHORYLASE"/>
    <property type="match status" value="1"/>
</dbReference>
<evidence type="ECO:0000256" key="4">
    <source>
        <dbReference type="ARBA" id="ARBA00022676"/>
    </source>
</evidence>
<organism evidence="9">
    <name type="scientific">Salmonella enterica subsp. salamae</name>
    <dbReference type="NCBI Taxonomy" id="59202"/>
    <lineage>
        <taxon>Bacteria</taxon>
        <taxon>Pseudomonadati</taxon>
        <taxon>Pseudomonadota</taxon>
        <taxon>Gammaproteobacteria</taxon>
        <taxon>Enterobacterales</taxon>
        <taxon>Enterobacteriaceae</taxon>
        <taxon>Salmonella</taxon>
    </lineage>
</organism>
<dbReference type="PIRSF" id="PIRSF000478">
    <property type="entry name" value="TP_PyNP"/>
    <property type="match status" value="1"/>
</dbReference>
<dbReference type="InterPro" id="IPR000312">
    <property type="entry name" value="Glycosyl_Trfase_fam3"/>
</dbReference>
<sequence>MFLPQEIIKKKRDGVEITPDEMVEFINGIRDNDVTDAQIAAFCMAVYFNEMTISEMNAMCNAITHSGEVMSWDFNGPVVDKHSTGGVGDLTSLLLGPMIAACGGYVPMISGRGLGHTGGTLDKLEAIPGFNVYPSKDIVKSTLTDAGIIIMGQTPEYAPAEKRIYATRDTTATVESIPLIAACIMAKKLTEGLNAFVMDVKAGSGAFMPSYELSSKLAVTIGEIAKRANCPSSVLITDMSQPLARSAGNSLELVEVIDFLSGKRRDKRLFDVTMALSSYMLINSGLVAGITDAETRLLRVLDDGSALERFARMIAGQGGPVDFVENSSKYLAASPVIKAVSAEKEGYIHSMDTREIGMAIVGLGGGRSKPSDSIDFQVGISEVAELGAKIDSHTPIVTIHARTEDEWNRAAEKIRDAIHIADNMPDVPPVIYEKLHFL</sequence>
<evidence type="ECO:0000256" key="1">
    <source>
        <dbReference type="ARBA" id="ARBA00006915"/>
    </source>
</evidence>
<dbReference type="InterPro" id="IPR013102">
    <property type="entry name" value="PYNP_C"/>
</dbReference>